<evidence type="ECO:0000259" key="7">
    <source>
        <dbReference type="PROSITE" id="PS51935"/>
    </source>
</evidence>
<dbReference type="SUPFAM" id="SSF54001">
    <property type="entry name" value="Cysteine proteinases"/>
    <property type="match status" value="1"/>
</dbReference>
<feature type="region of interest" description="Disordered" evidence="6">
    <location>
        <begin position="1"/>
        <end position="26"/>
    </location>
</feature>
<feature type="domain" description="NlpC/P60" evidence="7">
    <location>
        <begin position="234"/>
        <end position="351"/>
    </location>
</feature>
<evidence type="ECO:0000256" key="4">
    <source>
        <dbReference type="ARBA" id="ARBA00022807"/>
    </source>
</evidence>
<keyword evidence="3" id="KW-0378">Hydrolase</keyword>
<evidence type="ECO:0000256" key="6">
    <source>
        <dbReference type="SAM" id="MobiDB-lite"/>
    </source>
</evidence>
<evidence type="ECO:0000256" key="2">
    <source>
        <dbReference type="ARBA" id="ARBA00022670"/>
    </source>
</evidence>
<evidence type="ECO:0000256" key="5">
    <source>
        <dbReference type="SAM" id="Coils"/>
    </source>
</evidence>
<dbReference type="InterPro" id="IPR051202">
    <property type="entry name" value="Peptidase_C40"/>
</dbReference>
<evidence type="ECO:0000256" key="1">
    <source>
        <dbReference type="ARBA" id="ARBA00007074"/>
    </source>
</evidence>
<comment type="caution">
    <text evidence="8">The sequence shown here is derived from an EMBL/GenBank/DDBJ whole genome shotgun (WGS) entry which is preliminary data.</text>
</comment>
<dbReference type="Pfam" id="PF00877">
    <property type="entry name" value="NLPC_P60"/>
    <property type="match status" value="1"/>
</dbReference>
<keyword evidence="5" id="KW-0175">Coiled coil</keyword>
<evidence type="ECO:0000313" key="9">
    <source>
        <dbReference type="Proteomes" id="UP001596074"/>
    </source>
</evidence>
<dbReference type="PANTHER" id="PTHR47053">
    <property type="entry name" value="MUREIN DD-ENDOPEPTIDASE MEPH-RELATED"/>
    <property type="match status" value="1"/>
</dbReference>
<reference evidence="9" key="1">
    <citation type="journal article" date="2019" name="Int. J. Syst. Evol. Microbiol.">
        <title>The Global Catalogue of Microorganisms (GCM) 10K type strain sequencing project: providing services to taxonomists for standard genome sequencing and annotation.</title>
        <authorList>
            <consortium name="The Broad Institute Genomics Platform"/>
            <consortium name="The Broad Institute Genome Sequencing Center for Infectious Disease"/>
            <person name="Wu L."/>
            <person name="Ma J."/>
        </authorList>
    </citation>
    <scope>NUCLEOTIDE SEQUENCE [LARGE SCALE GENOMIC DNA]</scope>
    <source>
        <strain evidence="9">KCTC 42087</strain>
    </source>
</reference>
<dbReference type="RefSeq" id="WP_378292975.1">
    <property type="nucleotide sequence ID" value="NZ_JBHSON010000170.1"/>
</dbReference>
<protein>
    <submittedName>
        <fullName evidence="8">NlpC/P60 family protein</fullName>
    </submittedName>
</protein>
<dbReference type="Gene3D" id="3.90.1720.10">
    <property type="entry name" value="endopeptidase domain like (from Nostoc punctiforme)"/>
    <property type="match status" value="1"/>
</dbReference>
<evidence type="ECO:0000313" key="8">
    <source>
        <dbReference type="EMBL" id="MFC5754658.1"/>
    </source>
</evidence>
<keyword evidence="9" id="KW-1185">Reference proteome</keyword>
<dbReference type="InterPro" id="IPR000064">
    <property type="entry name" value="NLP_P60_dom"/>
</dbReference>
<keyword evidence="4" id="KW-0788">Thiol protease</keyword>
<sequence>MASDLTGAGPLPQRGRPGAHTGRGGSRRLTATVCLAVTASLTVPVTVLPATAAHADPRPSAAEARKKLTKLNEQVEQLVEKYNQVQEKLKVAKKKWQATQKAGKEELTTFNELQGKIAQMAAAAYKAGNTGDVAGFVGADNPQAVLDQAAVFEHLSRNRSSELAQFLGSAQRLRREQAQAKAAYDEVAKQAKDLKAQKAEVEKGVQKQKKLLAQLGETTSSGGGTGGSYTGPASGSARVALNFAYAQLGKPYSYGAAGPSSYDCSGLTMKSWGAAGVGITRTTNSQYAATKRVAKSALQPGDLVFFNNLGHVGLFVGGGKMIHAPRTGKNVEVVSITSGYYLSNYFGAGRP</sequence>
<dbReference type="EMBL" id="JBHSON010000170">
    <property type="protein sequence ID" value="MFC5754658.1"/>
    <property type="molecule type" value="Genomic_DNA"/>
</dbReference>
<name>A0ABW1AJE1_9ACTN</name>
<dbReference type="Proteomes" id="UP001596074">
    <property type="component" value="Unassembled WGS sequence"/>
</dbReference>
<organism evidence="8 9">
    <name type="scientific">Actinomadura rugatobispora</name>
    <dbReference type="NCBI Taxonomy" id="1994"/>
    <lineage>
        <taxon>Bacteria</taxon>
        <taxon>Bacillati</taxon>
        <taxon>Actinomycetota</taxon>
        <taxon>Actinomycetes</taxon>
        <taxon>Streptosporangiales</taxon>
        <taxon>Thermomonosporaceae</taxon>
        <taxon>Actinomadura</taxon>
    </lineage>
</organism>
<evidence type="ECO:0000256" key="3">
    <source>
        <dbReference type="ARBA" id="ARBA00022801"/>
    </source>
</evidence>
<dbReference type="PROSITE" id="PS51935">
    <property type="entry name" value="NLPC_P60"/>
    <property type="match status" value="1"/>
</dbReference>
<keyword evidence="2" id="KW-0645">Protease</keyword>
<proteinExistence type="inferred from homology"/>
<dbReference type="PANTHER" id="PTHR47053:SF1">
    <property type="entry name" value="MUREIN DD-ENDOPEPTIDASE MEPH-RELATED"/>
    <property type="match status" value="1"/>
</dbReference>
<accession>A0ABW1AJE1</accession>
<dbReference type="InterPro" id="IPR038765">
    <property type="entry name" value="Papain-like_cys_pep_sf"/>
</dbReference>
<gene>
    <name evidence="8" type="ORF">ACFPZN_54360</name>
</gene>
<comment type="similarity">
    <text evidence="1">Belongs to the peptidase C40 family.</text>
</comment>
<feature type="coiled-coil region" evidence="5">
    <location>
        <begin position="170"/>
        <end position="211"/>
    </location>
</feature>
<feature type="coiled-coil region" evidence="5">
    <location>
        <begin position="61"/>
        <end position="95"/>
    </location>
</feature>